<reference evidence="5 6" key="1">
    <citation type="submission" date="2022-06" db="EMBL/GenBank/DDBJ databases">
        <title>Genomic Encyclopedia of Archaeal and Bacterial Type Strains, Phase II (KMG-II): from individual species to whole genera.</title>
        <authorList>
            <person name="Goeker M."/>
        </authorList>
    </citation>
    <scope>NUCLEOTIDE SEQUENCE [LARGE SCALE GENOMIC DNA]</scope>
    <source>
        <strain evidence="5 6">DSM 45037</strain>
    </source>
</reference>
<proteinExistence type="predicted"/>
<dbReference type="PANTHER" id="PTHR23026:SF90">
    <property type="entry name" value="IODOTYROSINE DEIODINASE 1"/>
    <property type="match status" value="1"/>
</dbReference>
<evidence type="ECO:0000259" key="4">
    <source>
        <dbReference type="Pfam" id="PF00881"/>
    </source>
</evidence>
<keyword evidence="6" id="KW-1185">Reference proteome</keyword>
<evidence type="ECO:0000313" key="6">
    <source>
        <dbReference type="Proteomes" id="UP001205740"/>
    </source>
</evidence>
<feature type="domain" description="Nitroreductase" evidence="4">
    <location>
        <begin position="3"/>
        <end position="64"/>
    </location>
</feature>
<gene>
    <name evidence="5" type="ORF">LX12_003094</name>
</gene>
<dbReference type="InterPro" id="IPR000415">
    <property type="entry name" value="Nitroreductase-like"/>
</dbReference>
<dbReference type="PANTHER" id="PTHR23026">
    <property type="entry name" value="NADPH NITROREDUCTASE"/>
    <property type="match status" value="1"/>
</dbReference>
<dbReference type="Pfam" id="PF00881">
    <property type="entry name" value="Nitroreductase"/>
    <property type="match status" value="1"/>
</dbReference>
<keyword evidence="3" id="KW-0560">Oxidoreductase</keyword>
<dbReference type="InterPro" id="IPR029479">
    <property type="entry name" value="Nitroreductase"/>
</dbReference>
<evidence type="ECO:0000256" key="2">
    <source>
        <dbReference type="ARBA" id="ARBA00022643"/>
    </source>
</evidence>
<dbReference type="Proteomes" id="UP001205740">
    <property type="component" value="Unassembled WGS sequence"/>
</dbReference>
<organism evidence="5 6">
    <name type="scientific">Williamsia serinedens</name>
    <dbReference type="NCBI Taxonomy" id="391736"/>
    <lineage>
        <taxon>Bacteria</taxon>
        <taxon>Bacillati</taxon>
        <taxon>Actinomycetota</taxon>
        <taxon>Actinomycetes</taxon>
        <taxon>Mycobacteriales</taxon>
        <taxon>Nocardiaceae</taxon>
        <taxon>Williamsia</taxon>
    </lineage>
</organism>
<evidence type="ECO:0000313" key="5">
    <source>
        <dbReference type="EMBL" id="MCP2161895.1"/>
    </source>
</evidence>
<dbReference type="Gene3D" id="3.40.109.10">
    <property type="entry name" value="NADH Oxidase"/>
    <property type="match status" value="1"/>
</dbReference>
<evidence type="ECO:0000256" key="1">
    <source>
        <dbReference type="ARBA" id="ARBA00022630"/>
    </source>
</evidence>
<name>A0ABT1H3T0_9NOCA</name>
<sequence>MLSRHSVRAFSDRPVPRETVERLLGLAARSASNSNSQPWHVYVLTGDRKDRLTRALWAALDEGRSATDPRYGY</sequence>
<dbReference type="SUPFAM" id="SSF55469">
    <property type="entry name" value="FMN-dependent nitroreductase-like"/>
    <property type="match status" value="1"/>
</dbReference>
<comment type="caution">
    <text evidence="5">The sequence shown here is derived from an EMBL/GenBank/DDBJ whole genome shotgun (WGS) entry which is preliminary data.</text>
</comment>
<dbReference type="InterPro" id="IPR050627">
    <property type="entry name" value="Nitroreductase/BluB"/>
</dbReference>
<evidence type="ECO:0000256" key="3">
    <source>
        <dbReference type="ARBA" id="ARBA00023002"/>
    </source>
</evidence>
<keyword evidence="2" id="KW-0288">FMN</keyword>
<accession>A0ABT1H3T0</accession>
<protein>
    <submittedName>
        <fullName evidence="5">Nitroreductase family protein</fullName>
    </submittedName>
</protein>
<dbReference type="EMBL" id="JAMTCG010000005">
    <property type="protein sequence ID" value="MCP2161895.1"/>
    <property type="molecule type" value="Genomic_DNA"/>
</dbReference>
<keyword evidence="1" id="KW-0285">Flavoprotein</keyword>